<dbReference type="GO" id="GO:0006508">
    <property type="term" value="P:proteolysis"/>
    <property type="evidence" value="ECO:0007669"/>
    <property type="project" value="UniProtKB-KW"/>
</dbReference>
<dbReference type="EC" id="3.4.23.36" evidence="9"/>
<dbReference type="GO" id="GO:0005886">
    <property type="term" value="C:plasma membrane"/>
    <property type="evidence" value="ECO:0007669"/>
    <property type="project" value="UniProtKB-SubCell"/>
</dbReference>
<dbReference type="RefSeq" id="WP_090992066.1">
    <property type="nucleotide sequence ID" value="NZ_FOPP01000001.1"/>
</dbReference>
<keyword evidence="12" id="KW-0732">Signal</keyword>
<evidence type="ECO:0000256" key="5">
    <source>
        <dbReference type="ARBA" id="ARBA00022750"/>
    </source>
</evidence>
<evidence type="ECO:0000256" key="6">
    <source>
        <dbReference type="ARBA" id="ARBA00022801"/>
    </source>
</evidence>
<comment type="catalytic activity">
    <reaction evidence="9 10">
        <text>Release of signal peptides from bacterial membrane prolipoproteins. Hydrolyzes -Xaa-Yaa-Zaa-|-(S,diacylglyceryl)Cys-, in which Xaa is hydrophobic (preferably Leu), and Yaa (Ala or Ser) and Zaa (Gly or Ala) have small, neutral side chains.</text>
        <dbReference type="EC" id="3.4.23.36"/>
    </reaction>
</comment>
<evidence type="ECO:0000256" key="12">
    <source>
        <dbReference type="SAM" id="SignalP"/>
    </source>
</evidence>
<gene>
    <name evidence="9" type="primary">lspA</name>
    <name evidence="13" type="ORF">SAMN04489864_101433</name>
</gene>
<feature type="signal peptide" evidence="12">
    <location>
        <begin position="1"/>
        <end position="21"/>
    </location>
</feature>
<evidence type="ECO:0000256" key="9">
    <source>
        <dbReference type="HAMAP-Rule" id="MF_00161"/>
    </source>
</evidence>
<evidence type="ECO:0000313" key="13">
    <source>
        <dbReference type="EMBL" id="SFG64676.1"/>
    </source>
</evidence>
<name>A0A1I2TQD3_9SPHI</name>
<dbReference type="PANTHER" id="PTHR33695">
    <property type="entry name" value="LIPOPROTEIN SIGNAL PEPTIDASE"/>
    <property type="match status" value="1"/>
</dbReference>
<evidence type="ECO:0000256" key="10">
    <source>
        <dbReference type="RuleBase" id="RU000594"/>
    </source>
</evidence>
<evidence type="ECO:0000256" key="4">
    <source>
        <dbReference type="ARBA" id="ARBA00022692"/>
    </source>
</evidence>
<evidence type="ECO:0000256" key="7">
    <source>
        <dbReference type="ARBA" id="ARBA00022989"/>
    </source>
</evidence>
<dbReference type="Pfam" id="PF01252">
    <property type="entry name" value="Peptidase_A8"/>
    <property type="match status" value="1"/>
</dbReference>
<dbReference type="PROSITE" id="PS00855">
    <property type="entry name" value="SPASE_II"/>
    <property type="match status" value="1"/>
</dbReference>
<dbReference type="EMBL" id="FOPP01000001">
    <property type="protein sequence ID" value="SFG64676.1"/>
    <property type="molecule type" value="Genomic_DNA"/>
</dbReference>
<sequence length="167" mass="18568">MKRKKTIKLLVLLFLVGLNVGCDQVSKTIVRQKVDYHENISLIKNILTLTKVENTGAFLSMGDNLPVAVRFTLLSLMPIFVLGFGLYYLLTQTDLPELMQLGMSFLLGGGIGNIYDRVMFGSVTDFLHMDLGLFSTGVFNFADVSIMVGIGILLFQSLRGKIIKTQR</sequence>
<evidence type="ECO:0000256" key="8">
    <source>
        <dbReference type="ARBA" id="ARBA00023136"/>
    </source>
</evidence>
<comment type="function">
    <text evidence="9 10">This protein specifically catalyzes the removal of signal peptides from prolipoproteins.</text>
</comment>
<dbReference type="OrthoDB" id="9810259at2"/>
<comment type="caution">
    <text evidence="9">Lacks conserved residue(s) required for the propagation of feature annotation.</text>
</comment>
<evidence type="ECO:0000256" key="2">
    <source>
        <dbReference type="ARBA" id="ARBA00022475"/>
    </source>
</evidence>
<dbReference type="PANTHER" id="PTHR33695:SF1">
    <property type="entry name" value="LIPOPROTEIN SIGNAL PEPTIDASE"/>
    <property type="match status" value="1"/>
</dbReference>
<reference evidence="13 14" key="1">
    <citation type="submission" date="2016-10" db="EMBL/GenBank/DDBJ databases">
        <authorList>
            <person name="de Groot N.N."/>
        </authorList>
    </citation>
    <scope>NUCLEOTIDE SEQUENCE [LARGE SCALE GENOMIC DNA]</scope>
    <source>
        <strain evidence="13 14">DSM 18684</strain>
    </source>
</reference>
<keyword evidence="8 9" id="KW-0472">Membrane</keyword>
<keyword evidence="3 9" id="KW-0645">Protease</keyword>
<dbReference type="NCBIfam" id="TIGR00077">
    <property type="entry name" value="lspA"/>
    <property type="match status" value="1"/>
</dbReference>
<keyword evidence="2 9" id="KW-1003">Cell membrane</keyword>
<dbReference type="HAMAP" id="MF_00161">
    <property type="entry name" value="LspA"/>
    <property type="match status" value="1"/>
</dbReference>
<feature type="active site" evidence="9">
    <location>
        <position position="125"/>
    </location>
</feature>
<dbReference type="Proteomes" id="UP000199666">
    <property type="component" value="Unassembled WGS sequence"/>
</dbReference>
<feature type="transmembrane region" description="Helical" evidence="9">
    <location>
        <begin position="132"/>
        <end position="155"/>
    </location>
</feature>
<keyword evidence="14" id="KW-1185">Reference proteome</keyword>
<dbReference type="PRINTS" id="PR00781">
    <property type="entry name" value="LIPOSIGPTASE"/>
</dbReference>
<dbReference type="GO" id="GO:0004190">
    <property type="term" value="F:aspartic-type endopeptidase activity"/>
    <property type="evidence" value="ECO:0007669"/>
    <property type="project" value="UniProtKB-UniRule"/>
</dbReference>
<comment type="pathway">
    <text evidence="9">Protein modification; lipoprotein biosynthesis (signal peptide cleavage).</text>
</comment>
<evidence type="ECO:0000313" key="14">
    <source>
        <dbReference type="Proteomes" id="UP000199666"/>
    </source>
</evidence>
<comment type="similarity">
    <text evidence="1 9 11">Belongs to the peptidase A8 family.</text>
</comment>
<accession>A0A1I2TQD3</accession>
<feature type="transmembrane region" description="Helical" evidence="9">
    <location>
        <begin position="67"/>
        <end position="89"/>
    </location>
</feature>
<comment type="subcellular location">
    <subcellularLocation>
        <location evidence="9">Cell membrane</location>
        <topology evidence="9">Multi-pass membrane protein</topology>
    </subcellularLocation>
</comment>
<dbReference type="AlphaFoldDB" id="A0A1I2TQD3"/>
<keyword evidence="5 9" id="KW-0064">Aspartyl protease</keyword>
<keyword evidence="4 9" id="KW-0812">Transmembrane</keyword>
<keyword evidence="6 9" id="KW-0378">Hydrolase</keyword>
<keyword evidence="7 9" id="KW-1133">Transmembrane helix</keyword>
<evidence type="ECO:0000256" key="3">
    <source>
        <dbReference type="ARBA" id="ARBA00022670"/>
    </source>
</evidence>
<proteinExistence type="inferred from homology"/>
<protein>
    <recommendedName>
        <fullName evidence="9">Lipoprotein signal peptidase</fullName>
        <ecNumber evidence="9">3.4.23.36</ecNumber>
    </recommendedName>
    <alternativeName>
        <fullName evidence="9">Prolipoprotein signal peptidase</fullName>
    </alternativeName>
    <alternativeName>
        <fullName evidence="9">Signal peptidase II</fullName>
        <shortName evidence="9">SPase II</shortName>
    </alternativeName>
</protein>
<feature type="chain" id="PRO_5011733228" description="Lipoprotein signal peptidase" evidence="12">
    <location>
        <begin position="22"/>
        <end position="167"/>
    </location>
</feature>
<dbReference type="InterPro" id="IPR001872">
    <property type="entry name" value="Peptidase_A8"/>
</dbReference>
<evidence type="ECO:0000256" key="11">
    <source>
        <dbReference type="RuleBase" id="RU004181"/>
    </source>
</evidence>
<organism evidence="13 14">
    <name type="scientific">Pedobacter insulae</name>
    <dbReference type="NCBI Taxonomy" id="414048"/>
    <lineage>
        <taxon>Bacteria</taxon>
        <taxon>Pseudomonadati</taxon>
        <taxon>Bacteroidota</taxon>
        <taxon>Sphingobacteriia</taxon>
        <taxon>Sphingobacteriales</taxon>
        <taxon>Sphingobacteriaceae</taxon>
        <taxon>Pedobacter</taxon>
    </lineage>
</organism>
<feature type="active site" evidence="9">
    <location>
        <position position="143"/>
    </location>
</feature>
<dbReference type="UniPathway" id="UPA00665"/>
<evidence type="ECO:0000256" key="1">
    <source>
        <dbReference type="ARBA" id="ARBA00006139"/>
    </source>
</evidence>
<dbReference type="STRING" id="414048.SAMN04489864_101433"/>